<keyword evidence="1" id="KW-0472">Membrane</keyword>
<gene>
    <name evidence="2" type="ORF">NCTC11009_02587</name>
</gene>
<sequence>MLVSNKSLKWLKWVILFCCIVFISRWAVLYGPYIFSFDSQHYTRLDRIPYEMFTPDEIKNAPGMTDKSIISYYPQDGTRSEGIQVEYDGRRDIKELEEYLLSLGYHEGYDPIVGKRWYSSGKFRRAYIIGGEGNTVLGFSR</sequence>
<organism evidence="2 3">
    <name type="scientific">Oligella urethralis</name>
    <dbReference type="NCBI Taxonomy" id="90245"/>
    <lineage>
        <taxon>Bacteria</taxon>
        <taxon>Pseudomonadati</taxon>
        <taxon>Pseudomonadota</taxon>
        <taxon>Betaproteobacteria</taxon>
        <taxon>Burkholderiales</taxon>
        <taxon>Alcaligenaceae</taxon>
        <taxon>Oligella</taxon>
    </lineage>
</organism>
<keyword evidence="1" id="KW-0812">Transmembrane</keyword>
<proteinExistence type="predicted"/>
<name>A0A2X1UQE3_9BURK</name>
<dbReference type="Proteomes" id="UP000250242">
    <property type="component" value="Unassembled WGS sequence"/>
</dbReference>
<keyword evidence="1" id="KW-1133">Transmembrane helix</keyword>
<reference evidence="2 3" key="1">
    <citation type="submission" date="2018-06" db="EMBL/GenBank/DDBJ databases">
        <authorList>
            <consortium name="Pathogen Informatics"/>
            <person name="Doyle S."/>
        </authorList>
    </citation>
    <scope>NUCLEOTIDE SEQUENCE [LARGE SCALE GENOMIC DNA]</scope>
    <source>
        <strain evidence="2 3">NCTC11009</strain>
    </source>
</reference>
<accession>A0A2X1UQE3</accession>
<dbReference type="AlphaFoldDB" id="A0A2X1UQE3"/>
<dbReference type="EMBL" id="UATH01000001">
    <property type="protein sequence ID" value="SPY09322.1"/>
    <property type="molecule type" value="Genomic_DNA"/>
</dbReference>
<feature type="transmembrane region" description="Helical" evidence="1">
    <location>
        <begin position="13"/>
        <end position="35"/>
    </location>
</feature>
<evidence type="ECO:0000256" key="1">
    <source>
        <dbReference type="SAM" id="Phobius"/>
    </source>
</evidence>
<protein>
    <submittedName>
        <fullName evidence="2">Uncharacterized protein</fullName>
    </submittedName>
</protein>
<evidence type="ECO:0000313" key="3">
    <source>
        <dbReference type="Proteomes" id="UP000250242"/>
    </source>
</evidence>
<evidence type="ECO:0000313" key="2">
    <source>
        <dbReference type="EMBL" id="SPY09322.1"/>
    </source>
</evidence>